<proteinExistence type="predicted"/>
<dbReference type="EMBL" id="JZWT02000033">
    <property type="protein sequence ID" value="MFB6491416.1"/>
    <property type="molecule type" value="Genomic_DNA"/>
</dbReference>
<gene>
    <name evidence="1" type="ORF">TU35_009340</name>
</gene>
<evidence type="ECO:0000313" key="1">
    <source>
        <dbReference type="EMBL" id="MFB6491416.1"/>
    </source>
</evidence>
<name>A0ACC6V3Q3_9CREN</name>
<accession>A0ACC6V3Q3</accession>
<protein>
    <submittedName>
        <fullName evidence="1">Radical SAM protein</fullName>
    </submittedName>
</protein>
<organism evidence="1 2">
    <name type="scientific">Thermoproteus sp. AZ2</name>
    <dbReference type="NCBI Taxonomy" id="1609232"/>
    <lineage>
        <taxon>Archaea</taxon>
        <taxon>Thermoproteota</taxon>
        <taxon>Thermoprotei</taxon>
        <taxon>Thermoproteales</taxon>
        <taxon>Thermoproteaceae</taxon>
        <taxon>Thermoproteus</taxon>
    </lineage>
</organism>
<comment type="caution">
    <text evidence="1">The sequence shown here is derived from an EMBL/GenBank/DDBJ whole genome shotgun (WGS) entry which is preliminary data.</text>
</comment>
<reference evidence="1" key="1">
    <citation type="submission" date="2024-07" db="EMBL/GenBank/DDBJ databases">
        <title>Metagenome and Metagenome-Assembled Genomes of Archaea from a hot spring from the geothermal field of Los Azufres, Mexico.</title>
        <authorList>
            <person name="Marin-Paredes R."/>
            <person name="Martinez-Romero E."/>
            <person name="Servin-Garciduenas L.E."/>
        </authorList>
    </citation>
    <scope>NUCLEOTIDE SEQUENCE</scope>
</reference>
<sequence>MRLLEAYELKRRIAEELAGLLGEEVDEAKADPHAKRRPIACGITVHTGVGCPVGCAYCYIYSMGFPRSIKPYPLSPLQLAYALAVNPHVAVGEWGTLIATGSVTEPFLPSVASHSLSYLRAIAQYLGNPIQVSTKMRPPLELSEVQRGLDVLISVTDLSGRLEPGAPNPVERLEAGAELIRRGVSVTLFVRPIIPGVTDSEADKLLRAAYDLGYRRVVFGTLRVTPSIMARLKSFGVNVAPYVRGPLSERRQIPIKYPKGRLVEMAKTLGFQVLPASCSANITAHGQACALCNWGPCGDPKRLKVDVGDVGDFLAARGYRGEVEVRGLSVRVKVRGKLKEADRVFMEQALRVRVNDRA</sequence>
<evidence type="ECO:0000313" key="2">
    <source>
        <dbReference type="Proteomes" id="UP000033636"/>
    </source>
</evidence>
<dbReference type="Proteomes" id="UP000033636">
    <property type="component" value="Unassembled WGS sequence"/>
</dbReference>